<dbReference type="SUPFAM" id="SSF52540">
    <property type="entry name" value="P-loop containing nucleoside triphosphate hydrolases"/>
    <property type="match status" value="1"/>
</dbReference>
<feature type="transmembrane region" description="Helical" evidence="1">
    <location>
        <begin position="247"/>
        <end position="271"/>
    </location>
</feature>
<dbReference type="InterPro" id="IPR027417">
    <property type="entry name" value="P-loop_NTPase"/>
</dbReference>
<reference evidence="3" key="1">
    <citation type="submission" date="2023-07" db="EMBL/GenBank/DDBJ databases">
        <title>Novel Mycoplasma species identified in domestic and wild animals.</title>
        <authorList>
            <person name="Volokhov D.V."/>
            <person name="Furtak V.A."/>
            <person name="Zagorodnyaya T.A."/>
        </authorList>
    </citation>
    <scope>NUCLEOTIDE SEQUENCE [LARGE SCALE GENOMIC DNA]</scope>
    <source>
        <strain evidence="3">92-19</strain>
    </source>
</reference>
<feature type="transmembrane region" description="Helical" evidence="1">
    <location>
        <begin position="322"/>
        <end position="342"/>
    </location>
</feature>
<dbReference type="Proteomes" id="UP001209076">
    <property type="component" value="Unassembled WGS sequence"/>
</dbReference>
<evidence type="ECO:0008006" key="4">
    <source>
        <dbReference type="Google" id="ProtNLM"/>
    </source>
</evidence>
<feature type="transmembrane region" description="Helical" evidence="1">
    <location>
        <begin position="277"/>
        <end position="297"/>
    </location>
</feature>
<organism evidence="2 3">
    <name type="scientific">Paracholeplasma vituli</name>
    <dbReference type="NCBI Taxonomy" id="69473"/>
    <lineage>
        <taxon>Bacteria</taxon>
        <taxon>Bacillati</taxon>
        <taxon>Mycoplasmatota</taxon>
        <taxon>Mollicutes</taxon>
        <taxon>Acholeplasmatales</taxon>
        <taxon>Acholeplasmataceae</taxon>
        <taxon>Paracholeplasma</taxon>
    </lineage>
</organism>
<dbReference type="RefSeq" id="WP_262096988.1">
    <property type="nucleotide sequence ID" value="NZ_JAOEGN010000021.1"/>
</dbReference>
<evidence type="ECO:0000256" key="1">
    <source>
        <dbReference type="SAM" id="Phobius"/>
    </source>
</evidence>
<protein>
    <recommendedName>
        <fullName evidence="4">ATPase dynein-related AAA domain-containing protein</fullName>
    </recommendedName>
</protein>
<feature type="transmembrane region" description="Helical" evidence="1">
    <location>
        <begin position="158"/>
        <end position="179"/>
    </location>
</feature>
<dbReference type="EMBL" id="JAOEGN010000021">
    <property type="protein sequence ID" value="MCU0105669.1"/>
    <property type="molecule type" value="Genomic_DNA"/>
</dbReference>
<name>A0ABT2PXI5_9MOLU</name>
<feature type="transmembrane region" description="Helical" evidence="1">
    <location>
        <begin position="465"/>
        <end position="481"/>
    </location>
</feature>
<feature type="transmembrane region" description="Helical" evidence="1">
    <location>
        <begin position="12"/>
        <end position="36"/>
    </location>
</feature>
<keyword evidence="1" id="KW-0812">Transmembrane</keyword>
<dbReference type="Gene3D" id="3.40.50.300">
    <property type="entry name" value="P-loop containing nucleotide triphosphate hydrolases"/>
    <property type="match status" value="1"/>
</dbReference>
<evidence type="ECO:0000313" key="3">
    <source>
        <dbReference type="Proteomes" id="UP001209076"/>
    </source>
</evidence>
<feature type="transmembrane region" description="Helical" evidence="1">
    <location>
        <begin position="56"/>
        <end position="76"/>
    </location>
</feature>
<accession>A0ABT2PXI5</accession>
<evidence type="ECO:0000313" key="2">
    <source>
        <dbReference type="EMBL" id="MCU0105669.1"/>
    </source>
</evidence>
<proteinExistence type="predicted"/>
<keyword evidence="1" id="KW-1133">Transmembrane helix</keyword>
<feature type="transmembrane region" description="Helical" evidence="1">
    <location>
        <begin position="374"/>
        <end position="398"/>
    </location>
</feature>
<feature type="transmembrane region" description="Helical" evidence="1">
    <location>
        <begin position="88"/>
        <end position="109"/>
    </location>
</feature>
<sequence>MKKLFSNSKFLGLLITASNALVTILMAILLALNLKAPFETNDFWALSRHISDGETLNIFAFAVVILFYISLIPQIISIIQIFRSKQQAMVASVLSLLVIIVTLVVFQVINNLLSIGSLVLLVVETIFMLVSTVFLILRKKHIHKVEVSETTELSDKKVDFGVLVVDILSILVFLTLFGIPMYSRFDSAPAYHAILIRALFGGDTNIDVIIGFLAYFSILLGLLLYFAQVISYYFFDRSHFIQKSKTFIYAVFTTTFLFFLVGLGLTVYYTLNQVNTSSYALIPVLGMVLINFIFAILKGKFHIDHPLEPKPIKIRYVKSEPLLYLLLITAITAALLFVPIVVMKVTFGSFEYNVNLTGIKILTDYASLDPGYRLVAFVLVVMLLASGFSLVVVITSYLSNDKSFNSLLKTAVGINMFFIFIISVSGYYFQIGQEINTAVIHEIFTFYGITLPEGMEYQYSIGTDAIYALIFATLVLIIMFVRKSFNHVPLEVQSISSESESDSQSNGSSVVEGESLDNEYQPFDPCPAFTDLDIRIDHFKADLALRETYRTNNTSLNQLVHFVVEYAKNSRLHLSYTPEDIATFVAGMGAAKLSILQGMSGTGKTSLPKIFAEAVFGNCEIIEVESSWKDKNELLGYYNEFSMKYTPKKFTLALYKAALNKDIFTFILLDEMNLSRIEYYFSDFLSLMEHEPHLREIKLINIQLARKEGEEMINYEALEQGNTLKVPENVWFIGTANRDESTFVISDKVYDRAHTMNFTKRAPKVRNYTDPIDKQYYDFRTIQNLFDEAKASGNFDAENSELIKAVEILLAPLNISFGNRILKQIEDFVNIYKACFKDEDVEAEAIEKILLSKVVSKLETKTIDDKESLVDAFIKLKLNHCAAFVRRLDND</sequence>
<feature type="transmembrane region" description="Helical" evidence="1">
    <location>
        <begin position="410"/>
        <end position="429"/>
    </location>
</feature>
<gene>
    <name evidence="2" type="ORF">N7603_08355</name>
</gene>
<comment type="caution">
    <text evidence="2">The sequence shown here is derived from an EMBL/GenBank/DDBJ whole genome shotgun (WGS) entry which is preliminary data.</text>
</comment>
<feature type="transmembrane region" description="Helical" evidence="1">
    <location>
        <begin position="209"/>
        <end position="235"/>
    </location>
</feature>
<keyword evidence="1" id="KW-0472">Membrane</keyword>
<keyword evidence="3" id="KW-1185">Reference proteome</keyword>
<feature type="transmembrane region" description="Helical" evidence="1">
    <location>
        <begin position="115"/>
        <end position="137"/>
    </location>
</feature>